<comment type="caution">
    <text evidence="2">The sequence shown here is derived from an EMBL/GenBank/DDBJ whole genome shotgun (WGS) entry which is preliminary data.</text>
</comment>
<keyword evidence="1" id="KW-0472">Membrane</keyword>
<dbReference type="AlphaFoldDB" id="A0A100Y281"/>
<organism evidence="2 3">
    <name type="scientific">Streptomyces kanasensis</name>
    <dbReference type="NCBI Taxonomy" id="936756"/>
    <lineage>
        <taxon>Bacteria</taxon>
        <taxon>Bacillati</taxon>
        <taxon>Actinomycetota</taxon>
        <taxon>Actinomycetes</taxon>
        <taxon>Kitasatosporales</taxon>
        <taxon>Streptomycetaceae</taxon>
        <taxon>Streptomyces</taxon>
    </lineage>
</organism>
<evidence type="ECO:0000256" key="1">
    <source>
        <dbReference type="SAM" id="Phobius"/>
    </source>
</evidence>
<sequence>MAGGLATAVEEAGQGHQHLARGAVIALAGGLALYHAAHACIALRFGRSPLKVAVWAAPGIGIPIVVVAGSGKLTPWQVVLILATEVVVHLLYARSAVRRWASGNSGTAPGAAGY</sequence>
<keyword evidence="1" id="KW-1133">Transmembrane helix</keyword>
<evidence type="ECO:0000313" key="2">
    <source>
        <dbReference type="EMBL" id="KUH36309.1"/>
    </source>
</evidence>
<gene>
    <name evidence="2" type="ORF">ATE80_24260</name>
</gene>
<dbReference type="Proteomes" id="UP000054011">
    <property type="component" value="Unassembled WGS sequence"/>
</dbReference>
<name>A0A100Y281_9ACTN</name>
<feature type="transmembrane region" description="Helical" evidence="1">
    <location>
        <begin position="76"/>
        <end position="93"/>
    </location>
</feature>
<proteinExistence type="predicted"/>
<accession>A0A100Y281</accession>
<feature type="transmembrane region" description="Helical" evidence="1">
    <location>
        <begin position="23"/>
        <end position="45"/>
    </location>
</feature>
<keyword evidence="1" id="KW-0812">Transmembrane</keyword>
<evidence type="ECO:0000313" key="3">
    <source>
        <dbReference type="Proteomes" id="UP000054011"/>
    </source>
</evidence>
<keyword evidence="3" id="KW-1185">Reference proteome</keyword>
<protein>
    <recommendedName>
        <fullName evidence="4">Integral membrane protein</fullName>
    </recommendedName>
</protein>
<dbReference type="RefSeq" id="WP_058944394.1">
    <property type="nucleotide sequence ID" value="NZ_LNSV01000082.1"/>
</dbReference>
<feature type="transmembrane region" description="Helical" evidence="1">
    <location>
        <begin position="52"/>
        <end position="70"/>
    </location>
</feature>
<evidence type="ECO:0008006" key="4">
    <source>
        <dbReference type="Google" id="ProtNLM"/>
    </source>
</evidence>
<dbReference type="EMBL" id="LNSV01000082">
    <property type="protein sequence ID" value="KUH36309.1"/>
    <property type="molecule type" value="Genomic_DNA"/>
</dbReference>
<reference evidence="2 3" key="1">
    <citation type="submission" date="2015-11" db="EMBL/GenBank/DDBJ databases">
        <title>Genome-wide analysis reveals the secondary metabolome in Streptomyces kanasensis ZX01.</title>
        <authorList>
            <person name="Zhang G."/>
            <person name="Han L."/>
            <person name="Feng J."/>
            <person name="Zhang X."/>
        </authorList>
    </citation>
    <scope>NUCLEOTIDE SEQUENCE [LARGE SCALE GENOMIC DNA]</scope>
    <source>
        <strain evidence="2 3">ZX01</strain>
    </source>
</reference>